<sequence length="449" mass="50349">MFESVKNFVRRNRTNIVIGVGIAGGAYLYARSKVTEAKDRMSGDRRAKEYLKRRFEQNQEDCSVTVLELLPQAVDAIMKDLPVERITAELEKKKATKLARSGSNSGSVKGDPSSAADSPSPSPAPRNDDDNQSLQRKSRTQLWNEIKIKSITRAFTLIYTLALLTILTRVQLNLLGRKNYLSSVVSLSEREESPTINLVDTESASGKSYTQGVDAEVNRQYLIFSWWFLHRGWRRVREKVEAAVKEVFGQYTPRDSFTLQQLHQLTLEVRRRIEIDDGPKWPTTYLLPKPHEERIVFYEFGYVSPATMPGLEYTASPALRQMLDETSDLLDSPVAGVVIRTMLDSGFGLLVEERIGSQVFRKQAPVATAGVGGHSVGREGGSTVPRIEGKLSNVLAVMKREAAMIGGRAPNEYLQACFYCVERLRELEGFCALVYSNFEEDVMSRGMSS</sequence>
<dbReference type="STRING" id="1051890.A0A3N4LR71"/>
<dbReference type="OrthoDB" id="45930at2759"/>
<keyword evidence="3" id="KW-1185">Reference proteome</keyword>
<proteinExistence type="predicted"/>
<evidence type="ECO:0000313" key="3">
    <source>
        <dbReference type="Proteomes" id="UP000267821"/>
    </source>
</evidence>
<evidence type="ECO:0000256" key="1">
    <source>
        <dbReference type="SAM" id="MobiDB-lite"/>
    </source>
</evidence>
<evidence type="ECO:0000313" key="2">
    <source>
        <dbReference type="EMBL" id="RPB25330.1"/>
    </source>
</evidence>
<name>A0A3N4LR71_9PEZI</name>
<dbReference type="InterPro" id="IPR006966">
    <property type="entry name" value="Peroxin-3"/>
</dbReference>
<organism evidence="2 3">
    <name type="scientific">Terfezia boudieri ATCC MYA-4762</name>
    <dbReference type="NCBI Taxonomy" id="1051890"/>
    <lineage>
        <taxon>Eukaryota</taxon>
        <taxon>Fungi</taxon>
        <taxon>Dikarya</taxon>
        <taxon>Ascomycota</taxon>
        <taxon>Pezizomycotina</taxon>
        <taxon>Pezizomycetes</taxon>
        <taxon>Pezizales</taxon>
        <taxon>Pezizaceae</taxon>
        <taxon>Terfezia</taxon>
    </lineage>
</organism>
<dbReference type="GO" id="GO:0045046">
    <property type="term" value="P:protein import into peroxisome membrane"/>
    <property type="evidence" value="ECO:0007669"/>
    <property type="project" value="TreeGrafter"/>
</dbReference>
<dbReference type="FunCoup" id="A0A3N4LR71">
    <property type="interactions" value="184"/>
</dbReference>
<reference evidence="2 3" key="1">
    <citation type="journal article" date="2018" name="Nat. Ecol. Evol.">
        <title>Pezizomycetes genomes reveal the molecular basis of ectomycorrhizal truffle lifestyle.</title>
        <authorList>
            <person name="Murat C."/>
            <person name="Payen T."/>
            <person name="Noel B."/>
            <person name="Kuo A."/>
            <person name="Morin E."/>
            <person name="Chen J."/>
            <person name="Kohler A."/>
            <person name="Krizsan K."/>
            <person name="Balestrini R."/>
            <person name="Da Silva C."/>
            <person name="Montanini B."/>
            <person name="Hainaut M."/>
            <person name="Levati E."/>
            <person name="Barry K.W."/>
            <person name="Belfiori B."/>
            <person name="Cichocki N."/>
            <person name="Clum A."/>
            <person name="Dockter R.B."/>
            <person name="Fauchery L."/>
            <person name="Guy J."/>
            <person name="Iotti M."/>
            <person name="Le Tacon F."/>
            <person name="Lindquist E.A."/>
            <person name="Lipzen A."/>
            <person name="Malagnac F."/>
            <person name="Mello A."/>
            <person name="Molinier V."/>
            <person name="Miyauchi S."/>
            <person name="Poulain J."/>
            <person name="Riccioni C."/>
            <person name="Rubini A."/>
            <person name="Sitrit Y."/>
            <person name="Splivallo R."/>
            <person name="Traeger S."/>
            <person name="Wang M."/>
            <person name="Zifcakova L."/>
            <person name="Wipf D."/>
            <person name="Zambonelli A."/>
            <person name="Paolocci F."/>
            <person name="Nowrousian M."/>
            <person name="Ottonello S."/>
            <person name="Baldrian P."/>
            <person name="Spatafora J.W."/>
            <person name="Henrissat B."/>
            <person name="Nagy L.G."/>
            <person name="Aury J.M."/>
            <person name="Wincker P."/>
            <person name="Grigoriev I.V."/>
            <person name="Bonfante P."/>
            <person name="Martin F.M."/>
        </authorList>
    </citation>
    <scope>NUCLEOTIDE SEQUENCE [LARGE SCALE GENOMIC DNA]</scope>
    <source>
        <strain evidence="2 3">ATCC MYA-4762</strain>
    </source>
</reference>
<dbReference type="EMBL" id="ML121538">
    <property type="protein sequence ID" value="RPB25330.1"/>
    <property type="molecule type" value="Genomic_DNA"/>
</dbReference>
<dbReference type="AlphaFoldDB" id="A0A3N4LR71"/>
<dbReference type="Pfam" id="PF04882">
    <property type="entry name" value="Peroxin-3"/>
    <property type="match status" value="1"/>
</dbReference>
<accession>A0A3N4LR71</accession>
<dbReference type="InParanoid" id="A0A3N4LR71"/>
<dbReference type="GO" id="GO:0005778">
    <property type="term" value="C:peroxisomal membrane"/>
    <property type="evidence" value="ECO:0007669"/>
    <property type="project" value="InterPro"/>
</dbReference>
<dbReference type="PANTHER" id="PTHR28080:SF1">
    <property type="entry name" value="PEROXISOMAL BIOGENESIS FACTOR 3"/>
    <property type="match status" value="1"/>
</dbReference>
<feature type="region of interest" description="Disordered" evidence="1">
    <location>
        <begin position="94"/>
        <end position="136"/>
    </location>
</feature>
<dbReference type="PANTHER" id="PTHR28080">
    <property type="entry name" value="PEROXISOMAL BIOGENESIS FACTOR 3"/>
    <property type="match status" value="1"/>
</dbReference>
<dbReference type="GO" id="GO:0030674">
    <property type="term" value="F:protein-macromolecule adaptor activity"/>
    <property type="evidence" value="ECO:0007669"/>
    <property type="project" value="TreeGrafter"/>
</dbReference>
<protein>
    <submittedName>
        <fullName evidence="2">Peroxin-3</fullName>
    </submittedName>
</protein>
<gene>
    <name evidence="2" type="ORF">L211DRAFT_783367</name>
</gene>
<dbReference type="Proteomes" id="UP000267821">
    <property type="component" value="Unassembled WGS sequence"/>
</dbReference>